<keyword evidence="5" id="KW-0997">Cell inner membrane</keyword>
<dbReference type="GO" id="GO:0005886">
    <property type="term" value="C:plasma membrane"/>
    <property type="evidence" value="ECO:0007669"/>
    <property type="project" value="UniProtKB-SubCell"/>
</dbReference>
<dbReference type="NCBIfam" id="TIGR00540">
    <property type="entry name" value="TPR_hemY_coli"/>
    <property type="match status" value="1"/>
</dbReference>
<dbReference type="GO" id="GO:0006779">
    <property type="term" value="P:porphyrin-containing compound biosynthetic process"/>
    <property type="evidence" value="ECO:0007669"/>
    <property type="project" value="UniProtKB-KW"/>
</dbReference>
<evidence type="ECO:0000313" key="13">
    <source>
        <dbReference type="Proteomes" id="UP000004105"/>
    </source>
</evidence>
<evidence type="ECO:0000256" key="5">
    <source>
        <dbReference type="ARBA" id="ARBA00022519"/>
    </source>
</evidence>
<dbReference type="RefSeq" id="WP_007342695.1">
    <property type="nucleotide sequence ID" value="NZ_GL878494.1"/>
</dbReference>
<keyword evidence="7 10" id="KW-1133">Transmembrane helix</keyword>
<evidence type="ECO:0000256" key="3">
    <source>
        <dbReference type="ARBA" id="ARBA00004744"/>
    </source>
</evidence>
<protein>
    <submittedName>
        <fullName evidence="12">HemY protein</fullName>
    </submittedName>
</protein>
<keyword evidence="9" id="KW-0627">Porphyrin biosynthesis</keyword>
<keyword evidence="6 10" id="KW-0812">Transmembrane</keyword>
<evidence type="ECO:0000256" key="9">
    <source>
        <dbReference type="ARBA" id="ARBA00023244"/>
    </source>
</evidence>
<feature type="transmembrane region" description="Helical" evidence="10">
    <location>
        <begin position="44"/>
        <end position="70"/>
    </location>
</feature>
<dbReference type="STRING" id="267212.GCA_001063965_00346"/>
<dbReference type="EMBL" id="AFAY01000034">
    <property type="protein sequence ID" value="EGF10618.1"/>
    <property type="molecule type" value="Genomic_DNA"/>
</dbReference>
<evidence type="ECO:0000313" key="12">
    <source>
        <dbReference type="EMBL" id="EGF10618.1"/>
    </source>
</evidence>
<dbReference type="UniPathway" id="UPA00252"/>
<evidence type="ECO:0000256" key="10">
    <source>
        <dbReference type="SAM" id="Phobius"/>
    </source>
</evidence>
<sequence length="400" mass="43766">MKALLWILILFAAAVGLSVASTMFSGNVYFQIGATLARVDLKLFVPALILAVVLFYILVQFLGGLAGIPARLQRFGTSRRERKAGIGLNAAGLAYFEGRYQKAEQEAAKVLKNKEAGEIRALALMIAAHAADRMNDAELRGRYLEEIAELPADRQLSRYLMLAEDALNRCDYPAAESNLAAAAKISPRLTRLLRLQLRYAFDHGDAEAVLAQTAELEKQHAANTGEAAQYRDWAYRRLLAGASDADGLKRVLKRIPDPLKSGSLCAAVAEKYENLGLYQSAAAWVEKYYPQNGQPALLPPFVQSVAYLADKEQRKAVDAAEGWLQTRPKDADLLVSLGLLAYGKQLWGKAQGYLEAGIAERDTPQARLALAKVFDQTGDTTGAENQRLQALALAQNETDR</sequence>
<accession>F2BD83</accession>
<name>F2BD83_9NEIS</name>
<evidence type="ECO:0000256" key="2">
    <source>
        <dbReference type="ARBA" id="ARBA00004429"/>
    </source>
</evidence>
<dbReference type="SUPFAM" id="SSF48452">
    <property type="entry name" value="TPR-like"/>
    <property type="match status" value="1"/>
</dbReference>
<dbReference type="HOGENOM" id="CLU_037501_0_1_4"/>
<keyword evidence="13" id="KW-1185">Reference proteome</keyword>
<dbReference type="InterPro" id="IPR010817">
    <property type="entry name" value="HemY_N"/>
</dbReference>
<keyword evidence="8 10" id="KW-0472">Membrane</keyword>
<proteinExistence type="predicted"/>
<evidence type="ECO:0000256" key="6">
    <source>
        <dbReference type="ARBA" id="ARBA00022692"/>
    </source>
</evidence>
<dbReference type="OrthoDB" id="7053339at2"/>
<dbReference type="Pfam" id="PF07219">
    <property type="entry name" value="HemY_N"/>
    <property type="match status" value="1"/>
</dbReference>
<evidence type="ECO:0000256" key="4">
    <source>
        <dbReference type="ARBA" id="ARBA00022475"/>
    </source>
</evidence>
<comment type="function">
    <text evidence="1">Involved in a late step of protoheme IX synthesis.</text>
</comment>
<reference evidence="12" key="1">
    <citation type="submission" date="2011-02" db="EMBL/GenBank/DDBJ databases">
        <authorList>
            <person name="Muzny D."/>
            <person name="Qin X."/>
            <person name="Deng J."/>
            <person name="Jiang H."/>
            <person name="Liu Y."/>
            <person name="Qu J."/>
            <person name="Song X.-Z."/>
            <person name="Zhang L."/>
            <person name="Thornton R."/>
            <person name="Coyle M."/>
            <person name="Francisco L."/>
            <person name="Jackson L."/>
            <person name="Javaid M."/>
            <person name="Korchina V."/>
            <person name="Kovar C."/>
            <person name="Mata R."/>
            <person name="Mathew T."/>
            <person name="Ngo R."/>
            <person name="Nguyen L."/>
            <person name="Nguyen N."/>
            <person name="Okwuonu G."/>
            <person name="Ongeri F."/>
            <person name="Pham C."/>
            <person name="Simmons D."/>
            <person name="Wilczek-Boney K."/>
            <person name="Hale W."/>
            <person name="Jakkamsetti A."/>
            <person name="Pham P."/>
            <person name="Ruth R."/>
            <person name="San Lucas F."/>
            <person name="Warren J."/>
            <person name="Zhang J."/>
            <person name="Zhao Z."/>
            <person name="Zhou C."/>
            <person name="Zhu D."/>
            <person name="Lee S."/>
            <person name="Bess C."/>
            <person name="Blankenburg K."/>
            <person name="Forbes L."/>
            <person name="Fu Q."/>
            <person name="Gubbala S."/>
            <person name="Hirani K."/>
            <person name="Jayaseelan J.C."/>
            <person name="Lara F."/>
            <person name="Munidasa M."/>
            <person name="Palculict T."/>
            <person name="Patil S."/>
            <person name="Pu L.-L."/>
            <person name="Saada N."/>
            <person name="Tang L."/>
            <person name="Weissenberger G."/>
            <person name="Zhu Y."/>
            <person name="Hemphill L."/>
            <person name="Shang Y."/>
            <person name="Youmans B."/>
            <person name="Ayvaz T."/>
            <person name="Ross M."/>
            <person name="Santibanez J."/>
            <person name="Aqrawi P."/>
            <person name="Gross S."/>
            <person name="Joshi V."/>
            <person name="Fowler G."/>
            <person name="Nazareth L."/>
            <person name="Reid J."/>
            <person name="Worley K."/>
            <person name="Petrosino J."/>
            <person name="Highlander S."/>
            <person name="Gibbs R."/>
        </authorList>
    </citation>
    <scope>NUCLEOTIDE SEQUENCE [LARGE SCALE GENOMIC DNA]</scope>
    <source>
        <strain evidence="12">ATCC BAA-1200</strain>
    </source>
</reference>
<dbReference type="Proteomes" id="UP000004105">
    <property type="component" value="Unassembled WGS sequence"/>
</dbReference>
<dbReference type="Gene3D" id="1.25.40.10">
    <property type="entry name" value="Tetratricopeptide repeat domain"/>
    <property type="match status" value="1"/>
</dbReference>
<dbReference type="InterPro" id="IPR011990">
    <property type="entry name" value="TPR-like_helical_dom_sf"/>
</dbReference>
<comment type="pathway">
    <text evidence="3">Porphyrin-containing compound metabolism; protoheme biosynthesis.</text>
</comment>
<evidence type="ECO:0000256" key="7">
    <source>
        <dbReference type="ARBA" id="ARBA00022989"/>
    </source>
</evidence>
<evidence type="ECO:0000256" key="8">
    <source>
        <dbReference type="ARBA" id="ARBA00023136"/>
    </source>
</evidence>
<gene>
    <name evidence="12" type="primary">hemY</name>
    <name evidence="12" type="ORF">HMPREF9123_1689</name>
</gene>
<feature type="domain" description="HemY N-terminal" evidence="11">
    <location>
        <begin position="26"/>
        <end position="134"/>
    </location>
</feature>
<evidence type="ECO:0000259" key="11">
    <source>
        <dbReference type="Pfam" id="PF07219"/>
    </source>
</evidence>
<comment type="caution">
    <text evidence="12">The sequence shown here is derived from an EMBL/GenBank/DDBJ whole genome shotgun (WGS) entry which is preliminary data.</text>
</comment>
<keyword evidence="4" id="KW-1003">Cell membrane</keyword>
<dbReference type="InterPro" id="IPR005254">
    <property type="entry name" value="Heme_biosyn_assoc_TPR_pro"/>
</dbReference>
<evidence type="ECO:0000256" key="1">
    <source>
        <dbReference type="ARBA" id="ARBA00002962"/>
    </source>
</evidence>
<dbReference type="GO" id="GO:0042168">
    <property type="term" value="P:heme metabolic process"/>
    <property type="evidence" value="ECO:0007669"/>
    <property type="project" value="InterPro"/>
</dbReference>
<dbReference type="AlphaFoldDB" id="F2BD83"/>
<comment type="subcellular location">
    <subcellularLocation>
        <location evidence="2">Cell inner membrane</location>
        <topology evidence="2">Multi-pass membrane protein</topology>
    </subcellularLocation>
</comment>
<organism evidence="12 13">
    <name type="scientific">Neisseria bacilliformis ATCC BAA-1200</name>
    <dbReference type="NCBI Taxonomy" id="888742"/>
    <lineage>
        <taxon>Bacteria</taxon>
        <taxon>Pseudomonadati</taxon>
        <taxon>Pseudomonadota</taxon>
        <taxon>Betaproteobacteria</taxon>
        <taxon>Neisseriales</taxon>
        <taxon>Neisseriaceae</taxon>
        <taxon>Neisseria</taxon>
    </lineage>
</organism>